<proteinExistence type="inferred from homology"/>
<dbReference type="PIRSF" id="PIRSF019404">
    <property type="entry name" value="FliJ"/>
    <property type="match status" value="1"/>
</dbReference>
<keyword evidence="9 11" id="KW-0472">Membrane</keyword>
<evidence type="ECO:0000256" key="11">
    <source>
        <dbReference type="PIRNR" id="PIRNR019404"/>
    </source>
</evidence>
<name>A0ABW1VT40_9GAMM</name>
<evidence type="ECO:0000256" key="1">
    <source>
        <dbReference type="ARBA" id="ARBA00004413"/>
    </source>
</evidence>
<dbReference type="InterPro" id="IPR012823">
    <property type="entry name" value="Flagell_FliJ"/>
</dbReference>
<dbReference type="PANTHER" id="PTHR38786">
    <property type="entry name" value="FLAGELLAR FLIJ PROTEIN"/>
    <property type="match status" value="1"/>
</dbReference>
<dbReference type="PRINTS" id="PR01004">
    <property type="entry name" value="FLGFLIJ"/>
</dbReference>
<keyword evidence="13" id="KW-0282">Flagellum</keyword>
<gene>
    <name evidence="13" type="primary">fliJ</name>
    <name evidence="13" type="ORF">ACFP73_14420</name>
</gene>
<evidence type="ECO:0000256" key="3">
    <source>
        <dbReference type="ARBA" id="ARBA00020392"/>
    </source>
</evidence>
<evidence type="ECO:0000256" key="7">
    <source>
        <dbReference type="ARBA" id="ARBA00022795"/>
    </source>
</evidence>
<comment type="similarity">
    <text evidence="2 11">Belongs to the FliJ family.</text>
</comment>
<dbReference type="PANTHER" id="PTHR38786:SF1">
    <property type="entry name" value="FLAGELLAR FLIJ PROTEIN"/>
    <property type="match status" value="1"/>
</dbReference>
<dbReference type="Pfam" id="PF02050">
    <property type="entry name" value="FliJ"/>
    <property type="match status" value="1"/>
</dbReference>
<evidence type="ECO:0000256" key="10">
    <source>
        <dbReference type="ARBA" id="ARBA00023225"/>
    </source>
</evidence>
<evidence type="ECO:0000313" key="13">
    <source>
        <dbReference type="EMBL" id="MFC6363264.1"/>
    </source>
</evidence>
<comment type="function">
    <text evidence="11">Flagellar protein that affects chemotactic events.</text>
</comment>
<keyword evidence="14" id="KW-1185">Reference proteome</keyword>
<dbReference type="InterPro" id="IPR053716">
    <property type="entry name" value="Flag_assembly_chemotaxis_eff"/>
</dbReference>
<dbReference type="Gene3D" id="1.10.287.1700">
    <property type="match status" value="1"/>
</dbReference>
<keyword evidence="12" id="KW-0175">Coiled coil</keyword>
<evidence type="ECO:0000256" key="5">
    <source>
        <dbReference type="ARBA" id="ARBA00022475"/>
    </source>
</evidence>
<keyword evidence="6 11" id="KW-0145">Chemotaxis</keyword>
<keyword evidence="10 11" id="KW-1006">Bacterial flagellum protein export</keyword>
<dbReference type="EMBL" id="JBHSUC010000023">
    <property type="protein sequence ID" value="MFC6363264.1"/>
    <property type="molecule type" value="Genomic_DNA"/>
</dbReference>
<protein>
    <recommendedName>
        <fullName evidence="3 11">Flagellar FliJ protein</fullName>
    </recommendedName>
</protein>
<comment type="subcellular location">
    <subcellularLocation>
        <location evidence="1">Cell membrane</location>
        <topology evidence="1">Peripheral membrane protein</topology>
        <orientation evidence="1">Cytoplasmic side</orientation>
    </subcellularLocation>
</comment>
<comment type="caution">
    <text evidence="13">The sequence shown here is derived from an EMBL/GenBank/DDBJ whole genome shotgun (WGS) entry which is preliminary data.</text>
</comment>
<dbReference type="RefSeq" id="WP_212709294.1">
    <property type="nucleotide sequence ID" value="NZ_BAAAFW010000041.1"/>
</dbReference>
<dbReference type="InterPro" id="IPR018006">
    <property type="entry name" value="Flag_FliJ_proteobac"/>
</dbReference>
<evidence type="ECO:0000256" key="12">
    <source>
        <dbReference type="SAM" id="Coils"/>
    </source>
</evidence>
<dbReference type="InterPro" id="IPR052570">
    <property type="entry name" value="FliJ"/>
</dbReference>
<reference evidence="14" key="1">
    <citation type="journal article" date="2019" name="Int. J. Syst. Evol. Microbiol.">
        <title>The Global Catalogue of Microorganisms (GCM) 10K type strain sequencing project: providing services to taxonomists for standard genome sequencing and annotation.</title>
        <authorList>
            <consortium name="The Broad Institute Genomics Platform"/>
            <consortium name="The Broad Institute Genome Sequencing Center for Infectious Disease"/>
            <person name="Wu L."/>
            <person name="Ma J."/>
        </authorList>
    </citation>
    <scope>NUCLEOTIDE SEQUENCE [LARGE SCALE GENOMIC DNA]</scope>
    <source>
        <strain evidence="14">CGMCC 4.1530</strain>
    </source>
</reference>
<keyword evidence="4 11" id="KW-0813">Transport</keyword>
<keyword evidence="8 11" id="KW-0653">Protein transport</keyword>
<evidence type="ECO:0000256" key="8">
    <source>
        <dbReference type="ARBA" id="ARBA00022927"/>
    </source>
</evidence>
<organism evidence="13 14">
    <name type="scientific">Tatumella punctata</name>
    <dbReference type="NCBI Taxonomy" id="399969"/>
    <lineage>
        <taxon>Bacteria</taxon>
        <taxon>Pseudomonadati</taxon>
        <taxon>Pseudomonadota</taxon>
        <taxon>Gammaproteobacteria</taxon>
        <taxon>Enterobacterales</taxon>
        <taxon>Erwiniaceae</taxon>
        <taxon>Tatumella</taxon>
    </lineage>
</organism>
<accession>A0ABW1VT40</accession>
<evidence type="ECO:0000256" key="9">
    <source>
        <dbReference type="ARBA" id="ARBA00023136"/>
    </source>
</evidence>
<sequence>MNNRPVLVTLCELASNQADNAARQLGQLQSAQQQALNQQQLLTGYYQDYQQYLQQKIQPGMPVGHWDDYQQFLPAVQQAISLQQQAIQQGEQYIASALAYWQSKKQRLNALQTLLHRHQQRLNAQQQRQQQKLTDEFSARRFHGAQSCRS</sequence>
<keyword evidence="5 11" id="KW-1003">Cell membrane</keyword>
<dbReference type="Proteomes" id="UP001596215">
    <property type="component" value="Unassembled WGS sequence"/>
</dbReference>
<feature type="coiled-coil region" evidence="12">
    <location>
        <begin position="11"/>
        <end position="38"/>
    </location>
</feature>
<evidence type="ECO:0000256" key="2">
    <source>
        <dbReference type="ARBA" id="ARBA00010004"/>
    </source>
</evidence>
<dbReference type="NCBIfam" id="TIGR02473">
    <property type="entry name" value="flagell_FliJ"/>
    <property type="match status" value="1"/>
</dbReference>
<evidence type="ECO:0000256" key="4">
    <source>
        <dbReference type="ARBA" id="ARBA00022448"/>
    </source>
</evidence>
<evidence type="ECO:0000256" key="6">
    <source>
        <dbReference type="ARBA" id="ARBA00022500"/>
    </source>
</evidence>
<keyword evidence="13" id="KW-0966">Cell projection</keyword>
<keyword evidence="13" id="KW-0969">Cilium</keyword>
<evidence type="ECO:0000313" key="14">
    <source>
        <dbReference type="Proteomes" id="UP001596215"/>
    </source>
</evidence>
<keyword evidence="7 11" id="KW-1005">Bacterial flagellum biogenesis</keyword>